<reference evidence="12" key="1">
    <citation type="journal article" date="2014" name="Int. J. Syst. Evol. Microbiol.">
        <title>Complete genome sequence of Corynebacterium casei LMG S-19264T (=DSM 44701T), isolated from a smear-ripened cheese.</title>
        <authorList>
            <consortium name="US DOE Joint Genome Institute (JGI-PGF)"/>
            <person name="Walter F."/>
            <person name="Albersmeier A."/>
            <person name="Kalinowski J."/>
            <person name="Ruckert C."/>
        </authorList>
    </citation>
    <scope>NUCLEOTIDE SEQUENCE</scope>
    <source>
        <strain evidence="12">CGMCC 1.12827</strain>
    </source>
</reference>
<keyword evidence="13" id="KW-1185">Reference proteome</keyword>
<dbReference type="InterPro" id="IPR050297">
    <property type="entry name" value="LipidA_mod_glycosyltrf_83"/>
</dbReference>
<feature type="transmembrane region" description="Helical" evidence="9">
    <location>
        <begin position="358"/>
        <end position="376"/>
    </location>
</feature>
<feature type="transmembrane region" description="Helical" evidence="9">
    <location>
        <begin position="144"/>
        <end position="166"/>
    </location>
</feature>
<evidence type="ECO:0000256" key="8">
    <source>
        <dbReference type="SAM" id="MobiDB-lite"/>
    </source>
</evidence>
<evidence type="ECO:0000256" key="4">
    <source>
        <dbReference type="ARBA" id="ARBA00022679"/>
    </source>
</evidence>
<feature type="transmembrane region" description="Helical" evidence="9">
    <location>
        <begin position="494"/>
        <end position="513"/>
    </location>
</feature>
<proteinExistence type="predicted"/>
<dbReference type="EMBL" id="BMGC01000003">
    <property type="protein sequence ID" value="GGB20985.1"/>
    <property type="molecule type" value="Genomic_DNA"/>
</dbReference>
<dbReference type="GO" id="GO:0010041">
    <property type="term" value="P:response to iron(III) ion"/>
    <property type="evidence" value="ECO:0007669"/>
    <property type="project" value="TreeGrafter"/>
</dbReference>
<feature type="domain" description="Putative mannosyltransferase YkcA/B-like C-terminal" evidence="11">
    <location>
        <begin position="649"/>
        <end position="736"/>
    </location>
</feature>
<keyword evidence="3" id="KW-0328">Glycosyltransferase</keyword>
<keyword evidence="5 9" id="KW-0812">Transmembrane</keyword>
<evidence type="ECO:0000313" key="12">
    <source>
        <dbReference type="EMBL" id="GGB20985.1"/>
    </source>
</evidence>
<sequence length="756" mass="77785">MTVSVGDGTARGDALSREDQSTGTPRRRTDRSAVSARRFAEPVGVAVLLIATLVAYLCNLSANGWANSFYSAAIQAGSQSWKAWFFGSSDAANSITVDKPPMSLWIPGIAVRIFGLNSWSILVPQVLMAVASVGLLYWMGRKYFGPAAGFLAGITLALTPVAALMFRFNNPDALLVLLMIGAVAATLKGIEDGRVRWMVLTGVLVGFGFLTKQLQVFLVIPPLAITYLAFGRKTWLIRLGHLVAALAAMVVSAGWWILTVELWPKDSRPYIGGSQHNSILELTFGYNGFGRLSGDETGSVVPGRGTGDAAATGGGYATGFAGAPGGMGGPGGAGRRGGGMWGQTGFFRMFQPEQGGQISWLIPAALILGVLGIVLCGKAARTDLRRAYFAVWGLWLLVTMAVFSYMAGIFHPYYTVALAPAIAALIGGGAWMAWRARERWWVRVVVAATVLITGIWSFVLLGRASDFVPWLRYLILLAATLGALIVMIPGIRSVAMIGAALALFVGLAGPTAYTVDTLATAHEGSIPSAGPRTMGGFGPGGHWRGGRVGPTMFGGTGNGMGPANGTGAGGTQGGGPQGGGPQGGGVPGGPGGGNAQGGMNGMPAPGGSTQGGSTQGGFAGGMTGSEGFGGMGGPGGGLLDGSRPSAEMTSLLEAVPSSYTWVAAATGSNTASGYQLAVERSVMPIGGFNGTDPSPTLAQFQRYVAEHRIYYYIAGGGFGGSSGSGTSAQIRDWVESTFTARTVGTVTVYDLTQPKG</sequence>
<dbReference type="AlphaFoldDB" id="A0A916SZM6"/>
<feature type="domain" description="Glycosyltransferase RgtA/B/C/D-like" evidence="10">
    <location>
        <begin position="98"/>
        <end position="255"/>
    </location>
</feature>
<comment type="caution">
    <text evidence="12">The sequence shown here is derived from an EMBL/GenBank/DDBJ whole genome shotgun (WGS) entry which is preliminary data.</text>
</comment>
<feature type="transmembrane region" description="Helical" evidence="9">
    <location>
        <begin position="39"/>
        <end position="58"/>
    </location>
</feature>
<dbReference type="RefSeq" id="WP_188585139.1">
    <property type="nucleotide sequence ID" value="NZ_BMGC01000003.1"/>
</dbReference>
<feature type="compositionally biased region" description="Gly residues" evidence="8">
    <location>
        <begin position="553"/>
        <end position="600"/>
    </location>
</feature>
<evidence type="ECO:0000256" key="6">
    <source>
        <dbReference type="ARBA" id="ARBA00022989"/>
    </source>
</evidence>
<feature type="transmembrane region" description="Helical" evidence="9">
    <location>
        <begin position="440"/>
        <end position="461"/>
    </location>
</feature>
<keyword evidence="2" id="KW-1003">Cell membrane</keyword>
<dbReference type="InterPro" id="IPR038731">
    <property type="entry name" value="RgtA/B/C-like"/>
</dbReference>
<keyword evidence="7 9" id="KW-0472">Membrane</keyword>
<feature type="transmembrane region" description="Helical" evidence="9">
    <location>
        <begin position="119"/>
        <end position="138"/>
    </location>
</feature>
<gene>
    <name evidence="12" type="ORF">GCM10011489_06390</name>
</gene>
<feature type="region of interest" description="Disordered" evidence="8">
    <location>
        <begin position="553"/>
        <end position="644"/>
    </location>
</feature>
<evidence type="ECO:0000256" key="9">
    <source>
        <dbReference type="SAM" id="Phobius"/>
    </source>
</evidence>
<protein>
    <recommendedName>
        <fullName evidence="14">4-amino-4-deoxy-L-arabinose transferase</fullName>
    </recommendedName>
</protein>
<feature type="transmembrane region" description="Helical" evidence="9">
    <location>
        <begin position="413"/>
        <end position="433"/>
    </location>
</feature>
<dbReference type="GO" id="GO:0009103">
    <property type="term" value="P:lipopolysaccharide biosynthetic process"/>
    <property type="evidence" value="ECO:0007669"/>
    <property type="project" value="UniProtKB-ARBA"/>
</dbReference>
<evidence type="ECO:0000256" key="3">
    <source>
        <dbReference type="ARBA" id="ARBA00022676"/>
    </source>
</evidence>
<evidence type="ECO:0008006" key="14">
    <source>
        <dbReference type="Google" id="ProtNLM"/>
    </source>
</evidence>
<feature type="compositionally biased region" description="Gly residues" evidence="8">
    <location>
        <begin position="608"/>
        <end position="639"/>
    </location>
</feature>
<dbReference type="Pfam" id="PF13231">
    <property type="entry name" value="PMT_2"/>
    <property type="match status" value="1"/>
</dbReference>
<dbReference type="Pfam" id="PF24878">
    <property type="entry name" value="YkcB_C"/>
    <property type="match status" value="1"/>
</dbReference>
<evidence type="ECO:0000313" key="13">
    <source>
        <dbReference type="Proteomes" id="UP000621454"/>
    </source>
</evidence>
<dbReference type="Proteomes" id="UP000621454">
    <property type="component" value="Unassembled WGS sequence"/>
</dbReference>
<organism evidence="12 13">
    <name type="scientific">Gordonia jinhuaensis</name>
    <dbReference type="NCBI Taxonomy" id="1517702"/>
    <lineage>
        <taxon>Bacteria</taxon>
        <taxon>Bacillati</taxon>
        <taxon>Actinomycetota</taxon>
        <taxon>Actinomycetes</taxon>
        <taxon>Mycobacteriales</taxon>
        <taxon>Gordoniaceae</taxon>
        <taxon>Gordonia</taxon>
    </lineage>
</organism>
<keyword evidence="4" id="KW-0808">Transferase</keyword>
<dbReference type="PANTHER" id="PTHR33908:SF3">
    <property type="entry name" value="UNDECAPRENYL PHOSPHATE-ALPHA-4-AMINO-4-DEOXY-L-ARABINOSE ARABINOSYL TRANSFERASE"/>
    <property type="match status" value="1"/>
</dbReference>
<dbReference type="GO" id="GO:0005886">
    <property type="term" value="C:plasma membrane"/>
    <property type="evidence" value="ECO:0007669"/>
    <property type="project" value="UniProtKB-SubCell"/>
</dbReference>
<dbReference type="InterPro" id="IPR056785">
    <property type="entry name" value="YkcA/B-like_C"/>
</dbReference>
<dbReference type="PANTHER" id="PTHR33908">
    <property type="entry name" value="MANNOSYLTRANSFERASE YKCB-RELATED"/>
    <property type="match status" value="1"/>
</dbReference>
<keyword evidence="6 9" id="KW-1133">Transmembrane helix</keyword>
<accession>A0A916SZM6</accession>
<feature type="transmembrane region" description="Helical" evidence="9">
    <location>
        <begin position="239"/>
        <end position="258"/>
    </location>
</feature>
<evidence type="ECO:0000256" key="2">
    <source>
        <dbReference type="ARBA" id="ARBA00022475"/>
    </source>
</evidence>
<feature type="transmembrane region" description="Helical" evidence="9">
    <location>
        <begin position="388"/>
        <end position="407"/>
    </location>
</feature>
<evidence type="ECO:0000259" key="11">
    <source>
        <dbReference type="Pfam" id="PF24878"/>
    </source>
</evidence>
<feature type="transmembrane region" description="Helical" evidence="9">
    <location>
        <begin position="467"/>
        <end position="487"/>
    </location>
</feature>
<reference evidence="12" key="2">
    <citation type="submission" date="2020-09" db="EMBL/GenBank/DDBJ databases">
        <authorList>
            <person name="Sun Q."/>
            <person name="Zhou Y."/>
        </authorList>
    </citation>
    <scope>NUCLEOTIDE SEQUENCE</scope>
    <source>
        <strain evidence="12">CGMCC 1.12827</strain>
    </source>
</reference>
<feature type="transmembrane region" description="Helical" evidence="9">
    <location>
        <begin position="210"/>
        <end position="230"/>
    </location>
</feature>
<dbReference type="GO" id="GO:0016763">
    <property type="term" value="F:pentosyltransferase activity"/>
    <property type="evidence" value="ECO:0007669"/>
    <property type="project" value="TreeGrafter"/>
</dbReference>
<evidence type="ECO:0000259" key="10">
    <source>
        <dbReference type="Pfam" id="PF13231"/>
    </source>
</evidence>
<feature type="region of interest" description="Disordered" evidence="8">
    <location>
        <begin position="1"/>
        <end position="33"/>
    </location>
</feature>
<evidence type="ECO:0000256" key="5">
    <source>
        <dbReference type="ARBA" id="ARBA00022692"/>
    </source>
</evidence>
<evidence type="ECO:0000256" key="1">
    <source>
        <dbReference type="ARBA" id="ARBA00004651"/>
    </source>
</evidence>
<comment type="subcellular location">
    <subcellularLocation>
        <location evidence="1">Cell membrane</location>
        <topology evidence="1">Multi-pass membrane protein</topology>
    </subcellularLocation>
</comment>
<evidence type="ECO:0000256" key="7">
    <source>
        <dbReference type="ARBA" id="ARBA00023136"/>
    </source>
</evidence>
<name>A0A916SZM6_9ACTN</name>
<feature type="transmembrane region" description="Helical" evidence="9">
    <location>
        <begin position="173"/>
        <end position="190"/>
    </location>
</feature>